<dbReference type="AlphaFoldDB" id="A0A0H5NTF0"/>
<evidence type="ECO:0000313" key="3">
    <source>
        <dbReference type="Proteomes" id="UP000057820"/>
    </source>
</evidence>
<evidence type="ECO:0000259" key="1">
    <source>
        <dbReference type="Pfam" id="PF00156"/>
    </source>
</evidence>
<keyword evidence="2" id="KW-0328">Glycosyltransferase</keyword>
<dbReference type="CDD" id="cd06223">
    <property type="entry name" value="PRTases_typeI"/>
    <property type="match status" value="1"/>
</dbReference>
<protein>
    <submittedName>
        <fullName evidence="2">Orotate phosphoribosyltransferase</fullName>
    </submittedName>
</protein>
<proteinExistence type="predicted"/>
<gene>
    <name evidence="2" type="ORF">ERS450000_02986</name>
</gene>
<dbReference type="Proteomes" id="UP000057820">
    <property type="component" value="Chromosome 1"/>
</dbReference>
<reference evidence="3" key="1">
    <citation type="submission" date="2015-03" db="EMBL/GenBank/DDBJ databases">
        <authorList>
            <consortium name="Pathogen Informatics"/>
        </authorList>
    </citation>
    <scope>NUCLEOTIDE SEQUENCE [LARGE SCALE GENOMIC DNA]</scope>
    <source>
        <strain evidence="3">NCTC11134</strain>
    </source>
</reference>
<evidence type="ECO:0000313" key="2">
    <source>
        <dbReference type="EMBL" id="CRY78553.1"/>
    </source>
</evidence>
<dbReference type="EMBL" id="LN868938">
    <property type="protein sequence ID" value="CRY78553.1"/>
    <property type="molecule type" value="Genomic_DNA"/>
</dbReference>
<dbReference type="Pfam" id="PF00156">
    <property type="entry name" value="Pribosyltran"/>
    <property type="match status" value="1"/>
</dbReference>
<dbReference type="Gene3D" id="3.40.50.2020">
    <property type="match status" value="1"/>
</dbReference>
<sequence length="227" mass="24526">MPFLDRREAGRRLVERVRGFHTADTVVLGVPRGGVPVAYEVAAALGAPLDVAVVRKLRVPYQPELVFGALGEDGVRVVDDKILVRAFVSDSGRAQVETNERAELARTALRLRGGAERLDLHGRTVVIVDDGVATGATARAALATARARGALRTVLAVPVGSVRSIRALAAVADHVVCLETPEMFHSIGHWYRDFAPVEPARVCDLLDGAAAEFRQRARRAAEFRPVR</sequence>
<dbReference type="SUPFAM" id="SSF53271">
    <property type="entry name" value="PRTase-like"/>
    <property type="match status" value="1"/>
</dbReference>
<dbReference type="GO" id="GO:0016757">
    <property type="term" value="F:glycosyltransferase activity"/>
    <property type="evidence" value="ECO:0007669"/>
    <property type="project" value="UniProtKB-KW"/>
</dbReference>
<dbReference type="InterPro" id="IPR029057">
    <property type="entry name" value="PRTase-like"/>
</dbReference>
<name>A0A0H5NTF0_NOCFR</name>
<keyword evidence="2" id="KW-0808">Transferase</keyword>
<dbReference type="KEGG" id="nfr:ERS450000_02986"/>
<dbReference type="RefSeq" id="WP_060592967.1">
    <property type="nucleotide sequence ID" value="NZ_CP031418.1"/>
</dbReference>
<dbReference type="Gene3D" id="3.30.1310.20">
    <property type="entry name" value="PRTase-like"/>
    <property type="match status" value="1"/>
</dbReference>
<dbReference type="InterPro" id="IPR000836">
    <property type="entry name" value="PRTase_dom"/>
</dbReference>
<accession>A0A0H5NTF0</accession>
<feature type="domain" description="Phosphoribosyltransferase" evidence="1">
    <location>
        <begin position="15"/>
        <end position="159"/>
    </location>
</feature>
<organism evidence="2 3">
    <name type="scientific">Nocardia farcinica</name>
    <dbReference type="NCBI Taxonomy" id="37329"/>
    <lineage>
        <taxon>Bacteria</taxon>
        <taxon>Bacillati</taxon>
        <taxon>Actinomycetota</taxon>
        <taxon>Actinomycetes</taxon>
        <taxon>Mycobacteriales</taxon>
        <taxon>Nocardiaceae</taxon>
        <taxon>Nocardia</taxon>
    </lineage>
</organism>